<dbReference type="InParanoid" id="A0A3N4LG80"/>
<accession>A0A3N4LG80</accession>
<evidence type="ECO:0000256" key="1">
    <source>
        <dbReference type="SAM" id="Phobius"/>
    </source>
</evidence>
<gene>
    <name evidence="2" type="ORF">L211DRAFT_521926</name>
</gene>
<proteinExistence type="predicted"/>
<dbReference type="OrthoDB" id="5358391at2759"/>
<feature type="transmembrane region" description="Helical" evidence="1">
    <location>
        <begin position="231"/>
        <end position="252"/>
    </location>
</feature>
<organism evidence="2 3">
    <name type="scientific">Terfezia boudieri ATCC MYA-4762</name>
    <dbReference type="NCBI Taxonomy" id="1051890"/>
    <lineage>
        <taxon>Eukaryota</taxon>
        <taxon>Fungi</taxon>
        <taxon>Dikarya</taxon>
        <taxon>Ascomycota</taxon>
        <taxon>Pezizomycotina</taxon>
        <taxon>Pezizomycetes</taxon>
        <taxon>Pezizales</taxon>
        <taxon>Pezizaceae</taxon>
        <taxon>Terfezia</taxon>
    </lineage>
</organism>
<dbReference type="Proteomes" id="UP000267821">
    <property type="component" value="Unassembled WGS sequence"/>
</dbReference>
<keyword evidence="1" id="KW-0472">Membrane</keyword>
<keyword evidence="1" id="KW-1133">Transmembrane helix</keyword>
<evidence type="ECO:0000313" key="2">
    <source>
        <dbReference type="EMBL" id="RPB20489.1"/>
    </source>
</evidence>
<protein>
    <submittedName>
        <fullName evidence="2">Uncharacterized protein</fullName>
    </submittedName>
</protein>
<name>A0A3N4LG80_9PEZI</name>
<dbReference type="EMBL" id="ML121571">
    <property type="protein sequence ID" value="RPB20489.1"/>
    <property type="molecule type" value="Genomic_DNA"/>
</dbReference>
<keyword evidence="3" id="KW-1185">Reference proteome</keyword>
<evidence type="ECO:0000313" key="3">
    <source>
        <dbReference type="Proteomes" id="UP000267821"/>
    </source>
</evidence>
<sequence length="261" mass="28339">MGFVGAMSDPAIGCTNFHKMHTASFLPSTSHYRVYFHLSLTTPSPPYYLLDFRPGTAGSEVTDTNSLSCSIAWGRVYALPLSTYNPAIWNSTITDGLSELDILVLMRTLEVINEASPGGVRWVMKGKREEGGVFKIMLEKGELKISGTPGSSIRGSTPGEELEQKDGLVMYLLVVPEREEYILWRKEREGEGIAIEPVAMTGEPISHLSSPWKQQGTSFEKGGLALLDGKLGILLTTGGFIVAFIYMGAGFIQVPVIDTGG</sequence>
<keyword evidence="1" id="KW-0812">Transmembrane</keyword>
<dbReference type="AlphaFoldDB" id="A0A3N4LG80"/>
<reference evidence="2 3" key="1">
    <citation type="journal article" date="2018" name="Nat. Ecol. Evol.">
        <title>Pezizomycetes genomes reveal the molecular basis of ectomycorrhizal truffle lifestyle.</title>
        <authorList>
            <person name="Murat C."/>
            <person name="Payen T."/>
            <person name="Noel B."/>
            <person name="Kuo A."/>
            <person name="Morin E."/>
            <person name="Chen J."/>
            <person name="Kohler A."/>
            <person name="Krizsan K."/>
            <person name="Balestrini R."/>
            <person name="Da Silva C."/>
            <person name="Montanini B."/>
            <person name="Hainaut M."/>
            <person name="Levati E."/>
            <person name="Barry K.W."/>
            <person name="Belfiori B."/>
            <person name="Cichocki N."/>
            <person name="Clum A."/>
            <person name="Dockter R.B."/>
            <person name="Fauchery L."/>
            <person name="Guy J."/>
            <person name="Iotti M."/>
            <person name="Le Tacon F."/>
            <person name="Lindquist E.A."/>
            <person name="Lipzen A."/>
            <person name="Malagnac F."/>
            <person name="Mello A."/>
            <person name="Molinier V."/>
            <person name="Miyauchi S."/>
            <person name="Poulain J."/>
            <person name="Riccioni C."/>
            <person name="Rubini A."/>
            <person name="Sitrit Y."/>
            <person name="Splivallo R."/>
            <person name="Traeger S."/>
            <person name="Wang M."/>
            <person name="Zifcakova L."/>
            <person name="Wipf D."/>
            <person name="Zambonelli A."/>
            <person name="Paolocci F."/>
            <person name="Nowrousian M."/>
            <person name="Ottonello S."/>
            <person name="Baldrian P."/>
            <person name="Spatafora J.W."/>
            <person name="Henrissat B."/>
            <person name="Nagy L.G."/>
            <person name="Aury J.M."/>
            <person name="Wincker P."/>
            <person name="Grigoriev I.V."/>
            <person name="Bonfante P."/>
            <person name="Martin F.M."/>
        </authorList>
    </citation>
    <scope>NUCLEOTIDE SEQUENCE [LARGE SCALE GENOMIC DNA]</scope>
    <source>
        <strain evidence="2 3">ATCC MYA-4762</strain>
    </source>
</reference>